<dbReference type="Proteomes" id="UP000295807">
    <property type="component" value="Unassembled WGS sequence"/>
</dbReference>
<proteinExistence type="predicted"/>
<comment type="caution">
    <text evidence="1">The sequence shown here is derived from an EMBL/GenBank/DDBJ whole genome shotgun (WGS) entry which is preliminary data.</text>
</comment>
<dbReference type="AlphaFoldDB" id="A0A4R3KUF5"/>
<evidence type="ECO:0000313" key="2">
    <source>
        <dbReference type="Proteomes" id="UP000295807"/>
    </source>
</evidence>
<keyword evidence="2" id="KW-1185">Reference proteome</keyword>
<protein>
    <submittedName>
        <fullName evidence="1">Uncharacterized protein</fullName>
    </submittedName>
</protein>
<accession>A0A4R3KUF5</accession>
<reference evidence="1 2" key="1">
    <citation type="submission" date="2019-03" db="EMBL/GenBank/DDBJ databases">
        <title>Genomic Encyclopedia of Type Strains, Phase IV (KMG-IV): sequencing the most valuable type-strain genomes for metagenomic binning, comparative biology and taxonomic classification.</title>
        <authorList>
            <person name="Goeker M."/>
        </authorList>
    </citation>
    <scope>NUCLEOTIDE SEQUENCE [LARGE SCALE GENOMIC DNA]</scope>
    <source>
        <strain evidence="1 2">DSM 21100</strain>
    </source>
</reference>
<sequence length="33" mass="4264">MFKCFKYDYKKAYLQKYNIYQNKKLFQQLFTKT</sequence>
<gene>
    <name evidence="1" type="ORF">EDD80_102229</name>
</gene>
<evidence type="ECO:0000313" key="1">
    <source>
        <dbReference type="EMBL" id="TCS89037.1"/>
    </source>
</evidence>
<dbReference type="EMBL" id="SMAD01000002">
    <property type="protein sequence ID" value="TCS89037.1"/>
    <property type="molecule type" value="Genomic_DNA"/>
</dbReference>
<name>A0A4R3KUF5_9SPHI</name>
<organism evidence="1 2">
    <name type="scientific">Anseongella ginsenosidimutans</name>
    <dbReference type="NCBI Taxonomy" id="496056"/>
    <lineage>
        <taxon>Bacteria</taxon>
        <taxon>Pseudomonadati</taxon>
        <taxon>Bacteroidota</taxon>
        <taxon>Sphingobacteriia</taxon>
        <taxon>Sphingobacteriales</taxon>
        <taxon>Sphingobacteriaceae</taxon>
        <taxon>Anseongella</taxon>
    </lineage>
</organism>